<dbReference type="Gene3D" id="2.60.40.10">
    <property type="entry name" value="Immunoglobulins"/>
    <property type="match status" value="1"/>
</dbReference>
<dbReference type="RefSeq" id="WP_354089647.1">
    <property type="nucleotide sequence ID" value="NZ_JBEPTF010000003.1"/>
</dbReference>
<gene>
    <name evidence="2" type="ORF">ABIE19_002631</name>
</gene>
<protein>
    <recommendedName>
        <fullName evidence="4">Bacterial Ig domain-containing protein</fullName>
    </recommendedName>
</protein>
<dbReference type="InterPro" id="IPR013783">
    <property type="entry name" value="Ig-like_fold"/>
</dbReference>
<reference evidence="2 3" key="1">
    <citation type="submission" date="2024-06" db="EMBL/GenBank/DDBJ databases">
        <title>Sorghum-associated microbial communities from plants grown in Nebraska, USA.</title>
        <authorList>
            <person name="Schachtman D."/>
        </authorList>
    </citation>
    <scope>NUCLEOTIDE SEQUENCE [LARGE SCALE GENOMIC DNA]</scope>
    <source>
        <strain evidence="2 3">2814</strain>
    </source>
</reference>
<evidence type="ECO:0008006" key="4">
    <source>
        <dbReference type="Google" id="ProtNLM"/>
    </source>
</evidence>
<feature type="region of interest" description="Disordered" evidence="1">
    <location>
        <begin position="1"/>
        <end position="23"/>
    </location>
</feature>
<comment type="caution">
    <text evidence="2">The sequence shown here is derived from an EMBL/GenBank/DDBJ whole genome shotgun (WGS) entry which is preliminary data.</text>
</comment>
<dbReference type="Proteomes" id="UP001549313">
    <property type="component" value="Unassembled WGS sequence"/>
</dbReference>
<sequence length="234" mass="23628">MLLAACGAPEPGVGGGQARRQDDGWTAAPRITAVERQGTGGLVVRGAASPGARVVLRGGQDAVFAAGADATGRFELNIGRLTAPVVLTPEVQIGQYPAPGPERLLLVEQAEAPLAALLVEGQASRRLSPAPVLDVVDGDGAGLVASGRGRPGAQISVSADGSTPVTVGVSADGRWVAALPSTADRATHITVGDIGFDYPGPGSAGDRIERAGSGWRVAQVLSPSARLTSWFPDM</sequence>
<evidence type="ECO:0000256" key="1">
    <source>
        <dbReference type="SAM" id="MobiDB-lite"/>
    </source>
</evidence>
<dbReference type="EMBL" id="JBEPTF010000003">
    <property type="protein sequence ID" value="MET4684694.1"/>
    <property type="molecule type" value="Genomic_DNA"/>
</dbReference>
<accession>A0ABV2RDM9</accession>
<proteinExistence type="predicted"/>
<evidence type="ECO:0000313" key="2">
    <source>
        <dbReference type="EMBL" id="MET4684694.1"/>
    </source>
</evidence>
<keyword evidence="3" id="KW-1185">Reference proteome</keyword>
<name>A0ABV2RDM9_9CAUL</name>
<organism evidence="2 3">
    <name type="scientific">Brevundimonas faecalis</name>
    <dbReference type="NCBI Taxonomy" id="947378"/>
    <lineage>
        <taxon>Bacteria</taxon>
        <taxon>Pseudomonadati</taxon>
        <taxon>Pseudomonadota</taxon>
        <taxon>Alphaproteobacteria</taxon>
        <taxon>Caulobacterales</taxon>
        <taxon>Caulobacteraceae</taxon>
        <taxon>Brevundimonas</taxon>
    </lineage>
</organism>
<evidence type="ECO:0000313" key="3">
    <source>
        <dbReference type="Proteomes" id="UP001549313"/>
    </source>
</evidence>